<evidence type="ECO:0000256" key="3">
    <source>
        <dbReference type="ARBA" id="ARBA00011901"/>
    </source>
</evidence>
<reference evidence="7 8" key="1">
    <citation type="submission" date="2014-10" db="EMBL/GenBank/DDBJ databases">
        <title>Draft genome sequence of Novosphingobium subterraneum DSM 12447.</title>
        <authorList>
            <person name="Gan H.M."/>
            <person name="Gan H.Y."/>
            <person name="Savka M.A."/>
        </authorList>
    </citation>
    <scope>NUCLEOTIDE SEQUENCE [LARGE SCALE GENOMIC DNA]</scope>
    <source>
        <strain evidence="7 8">DSM 12447</strain>
    </source>
</reference>
<dbReference type="GO" id="GO:0008745">
    <property type="term" value="F:N-acetylmuramoyl-L-alanine amidase activity"/>
    <property type="evidence" value="ECO:0007669"/>
    <property type="project" value="UniProtKB-EC"/>
</dbReference>
<evidence type="ECO:0000256" key="5">
    <source>
        <dbReference type="ARBA" id="ARBA00023316"/>
    </source>
</evidence>
<dbReference type="Proteomes" id="UP000031338">
    <property type="component" value="Unassembled WGS sequence"/>
</dbReference>
<evidence type="ECO:0000256" key="4">
    <source>
        <dbReference type="ARBA" id="ARBA00022801"/>
    </source>
</evidence>
<proteinExistence type="inferred from homology"/>
<dbReference type="SUPFAM" id="SSF55846">
    <property type="entry name" value="N-acetylmuramoyl-L-alanine amidase-like"/>
    <property type="match status" value="1"/>
</dbReference>
<dbReference type="Pfam" id="PF01510">
    <property type="entry name" value="Amidase_2"/>
    <property type="match status" value="1"/>
</dbReference>
<dbReference type="InterPro" id="IPR036365">
    <property type="entry name" value="PGBD-like_sf"/>
</dbReference>
<dbReference type="GO" id="GO:0071555">
    <property type="term" value="P:cell wall organization"/>
    <property type="evidence" value="ECO:0007669"/>
    <property type="project" value="UniProtKB-KW"/>
</dbReference>
<dbReference type="InterPro" id="IPR036505">
    <property type="entry name" value="Amidase/PGRP_sf"/>
</dbReference>
<dbReference type="InterPro" id="IPR002502">
    <property type="entry name" value="Amidase_domain"/>
</dbReference>
<keyword evidence="8" id="KW-1185">Reference proteome</keyword>
<dbReference type="Gene3D" id="1.10.101.10">
    <property type="entry name" value="PGBD-like superfamily/PGBD"/>
    <property type="match status" value="1"/>
</dbReference>
<feature type="domain" description="N-acetylmuramoyl-L-alanine amidase" evidence="6">
    <location>
        <begin position="11"/>
        <end position="148"/>
    </location>
</feature>
<evidence type="ECO:0000259" key="6">
    <source>
        <dbReference type="SMART" id="SM00644"/>
    </source>
</evidence>
<accession>A0A0B8ZDH1</accession>
<keyword evidence="4" id="KW-0378">Hydrolase</keyword>
<evidence type="ECO:0000313" key="7">
    <source>
        <dbReference type="EMBL" id="KHS44282.1"/>
    </source>
</evidence>
<dbReference type="EC" id="3.5.1.28" evidence="3"/>
<dbReference type="PANTHER" id="PTHR30417:SF1">
    <property type="entry name" value="N-ACETYLMURAMOYL-L-ALANINE AMIDASE AMID"/>
    <property type="match status" value="1"/>
</dbReference>
<comment type="catalytic activity">
    <reaction evidence="1">
        <text>Hydrolyzes the link between N-acetylmuramoyl residues and L-amino acid residues in certain cell-wall glycopeptides.</text>
        <dbReference type="EC" id="3.5.1.28"/>
    </reaction>
</comment>
<dbReference type="InterPro" id="IPR051206">
    <property type="entry name" value="NAMLAA_amidase_2"/>
</dbReference>
<evidence type="ECO:0000256" key="1">
    <source>
        <dbReference type="ARBA" id="ARBA00001561"/>
    </source>
</evidence>
<comment type="caution">
    <text evidence="7">The sequence shown here is derived from an EMBL/GenBank/DDBJ whole genome shotgun (WGS) entry which is preliminary data.</text>
</comment>
<dbReference type="GO" id="GO:0009254">
    <property type="term" value="P:peptidoglycan turnover"/>
    <property type="evidence" value="ECO:0007669"/>
    <property type="project" value="TreeGrafter"/>
</dbReference>
<dbReference type="Gene3D" id="3.40.80.10">
    <property type="entry name" value="Peptidoglycan recognition protein-like"/>
    <property type="match status" value="1"/>
</dbReference>
<evidence type="ECO:0000256" key="2">
    <source>
        <dbReference type="ARBA" id="ARBA00007553"/>
    </source>
</evidence>
<dbReference type="GO" id="GO:0019867">
    <property type="term" value="C:outer membrane"/>
    <property type="evidence" value="ECO:0007669"/>
    <property type="project" value="TreeGrafter"/>
</dbReference>
<gene>
    <name evidence="7" type="ORF">NJ75_03150</name>
</gene>
<dbReference type="STRING" id="48936.NJ75_03150"/>
<organism evidence="7 8">
    <name type="scientific">Novosphingobium subterraneum</name>
    <dbReference type="NCBI Taxonomy" id="48936"/>
    <lineage>
        <taxon>Bacteria</taxon>
        <taxon>Pseudomonadati</taxon>
        <taxon>Pseudomonadota</taxon>
        <taxon>Alphaproteobacteria</taxon>
        <taxon>Sphingomonadales</taxon>
        <taxon>Sphingomonadaceae</taxon>
        <taxon>Novosphingobium</taxon>
    </lineage>
</organism>
<evidence type="ECO:0000313" key="8">
    <source>
        <dbReference type="Proteomes" id="UP000031338"/>
    </source>
</evidence>
<name>A0A0B8ZDH1_9SPHN</name>
<dbReference type="InterPro" id="IPR036366">
    <property type="entry name" value="PGBDSf"/>
</dbReference>
<dbReference type="SUPFAM" id="SSF47090">
    <property type="entry name" value="PGBD-like"/>
    <property type="match status" value="1"/>
</dbReference>
<dbReference type="PATRIC" id="fig|48936.3.peg.3168"/>
<protein>
    <recommendedName>
        <fullName evidence="3">N-acetylmuramoyl-L-alanine amidase</fullName>
        <ecNumber evidence="3">3.5.1.28</ecNumber>
    </recommendedName>
</protein>
<dbReference type="GO" id="GO:0009253">
    <property type="term" value="P:peptidoglycan catabolic process"/>
    <property type="evidence" value="ECO:0007669"/>
    <property type="project" value="InterPro"/>
</dbReference>
<sequence>MMRRWLVHREVPSPNWNERKLPVTMVVLHYTGMETAQAALDRLCDPAAEVSAHYMIDEDGTVTGLVDEDKRAWHAGRSSWRGITDINSASVGIELVNPGHEFGYRPFPDAQIEALLPLLADIVKRHNVPRANVVGHSDVAPARKEDPGELFPWELLARHRLCLPTPKLSMRLLYDNEAAFFLALERFGYDISDQEAAVRAFQRRWRPHRIDGQVDGQIGALLFELLLERDLGHAR</sequence>
<dbReference type="CDD" id="cd06583">
    <property type="entry name" value="PGRP"/>
    <property type="match status" value="1"/>
</dbReference>
<dbReference type="AlphaFoldDB" id="A0A0B8ZDH1"/>
<dbReference type="PANTHER" id="PTHR30417">
    <property type="entry name" value="N-ACETYLMURAMOYL-L-ALANINE AMIDASE AMID"/>
    <property type="match status" value="1"/>
</dbReference>
<dbReference type="SMART" id="SM00644">
    <property type="entry name" value="Ami_2"/>
    <property type="match status" value="1"/>
</dbReference>
<dbReference type="EMBL" id="JRVC01000017">
    <property type="protein sequence ID" value="KHS44282.1"/>
    <property type="molecule type" value="Genomic_DNA"/>
</dbReference>
<keyword evidence="5" id="KW-0961">Cell wall biogenesis/degradation</keyword>
<comment type="similarity">
    <text evidence="2">Belongs to the N-acetylmuramoyl-L-alanine amidase 2 family.</text>
</comment>